<protein>
    <submittedName>
        <fullName evidence="1">Uncharacterized protein</fullName>
    </submittedName>
</protein>
<organism evidence="1 2">
    <name type="scientific">Vaccinium darrowii</name>
    <dbReference type="NCBI Taxonomy" id="229202"/>
    <lineage>
        <taxon>Eukaryota</taxon>
        <taxon>Viridiplantae</taxon>
        <taxon>Streptophyta</taxon>
        <taxon>Embryophyta</taxon>
        <taxon>Tracheophyta</taxon>
        <taxon>Spermatophyta</taxon>
        <taxon>Magnoliopsida</taxon>
        <taxon>eudicotyledons</taxon>
        <taxon>Gunneridae</taxon>
        <taxon>Pentapetalae</taxon>
        <taxon>asterids</taxon>
        <taxon>Ericales</taxon>
        <taxon>Ericaceae</taxon>
        <taxon>Vaccinioideae</taxon>
        <taxon>Vaccinieae</taxon>
        <taxon>Vaccinium</taxon>
    </lineage>
</organism>
<keyword evidence="2" id="KW-1185">Reference proteome</keyword>
<proteinExistence type="predicted"/>
<name>A0ACB7XX09_9ERIC</name>
<dbReference type="Proteomes" id="UP000828048">
    <property type="component" value="Chromosome 5"/>
</dbReference>
<dbReference type="EMBL" id="CM037155">
    <property type="protein sequence ID" value="KAH7845757.1"/>
    <property type="molecule type" value="Genomic_DNA"/>
</dbReference>
<gene>
    <name evidence="1" type="ORF">Vadar_005655</name>
</gene>
<comment type="caution">
    <text evidence="1">The sequence shown here is derived from an EMBL/GenBank/DDBJ whole genome shotgun (WGS) entry which is preliminary data.</text>
</comment>
<evidence type="ECO:0000313" key="2">
    <source>
        <dbReference type="Proteomes" id="UP000828048"/>
    </source>
</evidence>
<sequence>MERSDAAQPISITLDGTNYVLWAQAMSSFIKGKKLWRIITGDVVKPIKGDTETQPKYDERLDDWDNKNHLIITWCRNTSVTSINLQFGHFQNVDGPAKAIWDFLKERYSTTGLAHQYQLLSLLHLWSDTDDAQKFTEYRDQQRLILFLMALTSDFEPVRASFLHRNPLPTLEQAISELLSEETRLGTTKSQRLDVVLATHQTRIGSSAPNSNLCRYCHSPDHQLLYCPVRICKHCLKPGKGHYQEDCYKNPDRRATGNSGSKGGQYKSGNWAKPTIASRTAAAEGSPSTIPFPPDTYSPVSKSDIEVIVKQVLLNSGTPSSTTLSMTSSSSSWFFNSACCNHMTFDSTLFSSKSSSANTHVVHTADGSHMHFHLHSLNLTSFFTDSSVELFPDDELDIGSPSELLPMATPEMTLMPDDPAPASSGSSPLSLLPHLLLRMVPLHHHVVLLG</sequence>
<accession>A0ACB7XX09</accession>
<evidence type="ECO:0000313" key="1">
    <source>
        <dbReference type="EMBL" id="KAH7845757.1"/>
    </source>
</evidence>
<reference evidence="1 2" key="1">
    <citation type="journal article" date="2021" name="Hortic Res">
        <title>High-quality reference genome and annotation aids understanding of berry development for evergreen blueberry (Vaccinium darrowii).</title>
        <authorList>
            <person name="Yu J."/>
            <person name="Hulse-Kemp A.M."/>
            <person name="Babiker E."/>
            <person name="Staton M."/>
        </authorList>
    </citation>
    <scope>NUCLEOTIDE SEQUENCE [LARGE SCALE GENOMIC DNA]</scope>
    <source>
        <strain evidence="2">cv. NJ 8807/NJ 8810</strain>
        <tissue evidence="1">Young leaf</tissue>
    </source>
</reference>